<sequence length="961" mass="107835">MSDQINNLDIFVLPADSEEKIVLRTEVHELRAHLTDMIQPAPNDEEHISEKEEWCTSWNDLKDKLITRLTLTRDMTVVINFLVTTSAFKNAVAKQVELTLKQTVTTTTAIEHEPISGETEASNQEQETERSVEEETWEIDESQDDKAREQPPIESLGPAAQESEPKPTPHMSTKMDLNPVPCVRCRDLPRPCRCSTKGILCYGCYKAKTKCSLTLNLETDKGKQKTTPPPPPPPPPPVSKPKQKPKPVATTTCAVRASSKATQVPGPTTGTKKNKTSDLPTATPAPPWLTSSKWKVTAIEEEVSESEDNDEDTYLASRVSGLTNILQMIEMACTTMRKEVEEIDGIMPSQVGRDFSVRQGLHPFNRAFLMRRLSQDHTYDRSSSDIVGRLPKMFIWDGQDYIENALNEDQNAAYMTMKGVSQWCAAPNGDRQGIRDSNRDRQAWGKGCCVVSSQRALNEDWWGNPVPRASSCLTGMLTNPKEGYPNVADTDVVREDIVIALFSDNLVKKAHRKDIGPEAPAVIEDQEKVTPQMLRRATNTVKMSSQSIKWFPLEVEKVQEYCGDCCGKAKGITKEKLVSEISNAKEPSGSAKSQGWVCVSKVKNVSLSVAGDVDLIWPVYVQLYCTIPTELDALAIDLEDKTKDTLWEGSNNLGVNNFLLLYDVALNRLLSVSQKSAWNDSAEKEFVEGNPDMQPLSLLWHQHIAIALIVKKIWQTLAHEFWNPNAGWYAMLLLMRGSHVWLITTVTPLFTSPKSVYEEPSSKTWVWKLTTIWIRKIKYSLWFDSRRINDSLPPYIIMVIFLVHLPDPEHQIAQSGMDSLAGRGKLNLDDVGAFSQMGSLLWSLGGADTDDHFTDILYGGPDTDHDEYDEVQLTKEKLDNEYDEDLDPDFISLHAINNDLPQLMTMGTQKILVFAEFLMMGPLLISCTHACVLDSEVAQHQCPYTAGIFPFFFTKHPKNID</sequence>
<evidence type="ECO:0000256" key="1">
    <source>
        <dbReference type="SAM" id="MobiDB-lite"/>
    </source>
</evidence>
<feature type="compositionally biased region" description="Pro residues" evidence="1">
    <location>
        <begin position="227"/>
        <end position="239"/>
    </location>
</feature>
<organism evidence="2 3">
    <name type="scientific">Suillus plorans</name>
    <dbReference type="NCBI Taxonomy" id="116603"/>
    <lineage>
        <taxon>Eukaryota</taxon>
        <taxon>Fungi</taxon>
        <taxon>Dikarya</taxon>
        <taxon>Basidiomycota</taxon>
        <taxon>Agaricomycotina</taxon>
        <taxon>Agaricomycetes</taxon>
        <taxon>Agaricomycetidae</taxon>
        <taxon>Boletales</taxon>
        <taxon>Suillineae</taxon>
        <taxon>Suillaceae</taxon>
        <taxon>Suillus</taxon>
    </lineage>
</organism>
<gene>
    <name evidence="2" type="ORF">HD556DRAFT_1312644</name>
</gene>
<dbReference type="SUPFAM" id="SSF101447">
    <property type="entry name" value="Formin homology 2 domain (FH2 domain)"/>
    <property type="match status" value="1"/>
</dbReference>
<dbReference type="Proteomes" id="UP000719766">
    <property type="component" value="Unassembled WGS sequence"/>
</dbReference>
<name>A0A9P7DCS8_9AGAM</name>
<feature type="region of interest" description="Disordered" evidence="1">
    <location>
        <begin position="220"/>
        <end position="287"/>
    </location>
</feature>
<feature type="compositionally biased region" description="Acidic residues" evidence="1">
    <location>
        <begin position="134"/>
        <end position="143"/>
    </location>
</feature>
<evidence type="ECO:0000313" key="2">
    <source>
        <dbReference type="EMBL" id="KAG1787609.1"/>
    </source>
</evidence>
<proteinExistence type="predicted"/>
<comment type="caution">
    <text evidence="2">The sequence shown here is derived from an EMBL/GenBank/DDBJ whole genome shotgun (WGS) entry which is preliminary data.</text>
</comment>
<dbReference type="GeneID" id="64594446"/>
<dbReference type="AlphaFoldDB" id="A0A9P7DCS8"/>
<evidence type="ECO:0000313" key="3">
    <source>
        <dbReference type="Proteomes" id="UP000719766"/>
    </source>
</evidence>
<dbReference type="RefSeq" id="XP_041154940.1">
    <property type="nucleotide sequence ID" value="XM_041300682.1"/>
</dbReference>
<protein>
    <submittedName>
        <fullName evidence="2">Uncharacterized protein</fullName>
    </submittedName>
</protein>
<reference evidence="2" key="1">
    <citation type="journal article" date="2020" name="New Phytol.">
        <title>Comparative genomics reveals dynamic genome evolution in host specialist ectomycorrhizal fungi.</title>
        <authorList>
            <person name="Lofgren L.A."/>
            <person name="Nguyen N.H."/>
            <person name="Vilgalys R."/>
            <person name="Ruytinx J."/>
            <person name="Liao H.L."/>
            <person name="Branco S."/>
            <person name="Kuo A."/>
            <person name="LaButti K."/>
            <person name="Lipzen A."/>
            <person name="Andreopoulos W."/>
            <person name="Pangilinan J."/>
            <person name="Riley R."/>
            <person name="Hundley H."/>
            <person name="Na H."/>
            <person name="Barry K."/>
            <person name="Grigoriev I.V."/>
            <person name="Stajich J.E."/>
            <person name="Kennedy P.G."/>
        </authorList>
    </citation>
    <scope>NUCLEOTIDE SEQUENCE</scope>
    <source>
        <strain evidence="2">S12</strain>
    </source>
</reference>
<dbReference type="EMBL" id="JABBWE010000077">
    <property type="protein sequence ID" value="KAG1787609.1"/>
    <property type="molecule type" value="Genomic_DNA"/>
</dbReference>
<feature type="region of interest" description="Disordered" evidence="1">
    <location>
        <begin position="109"/>
        <end position="178"/>
    </location>
</feature>
<accession>A0A9P7DCS8</accession>
<keyword evidence="3" id="KW-1185">Reference proteome</keyword>
<dbReference type="OrthoDB" id="3270319at2759"/>